<feature type="compositionally biased region" description="Polar residues" evidence="1">
    <location>
        <begin position="8"/>
        <end position="41"/>
    </location>
</feature>
<evidence type="ECO:0000256" key="1">
    <source>
        <dbReference type="SAM" id="MobiDB-lite"/>
    </source>
</evidence>
<name>A0ABR4A2Z7_9LECA</name>
<proteinExistence type="predicted"/>
<organism evidence="2 3">
    <name type="scientific">Stereocaulon virgatum</name>
    <dbReference type="NCBI Taxonomy" id="373712"/>
    <lineage>
        <taxon>Eukaryota</taxon>
        <taxon>Fungi</taxon>
        <taxon>Dikarya</taxon>
        <taxon>Ascomycota</taxon>
        <taxon>Pezizomycotina</taxon>
        <taxon>Lecanoromycetes</taxon>
        <taxon>OSLEUM clade</taxon>
        <taxon>Lecanoromycetidae</taxon>
        <taxon>Lecanorales</taxon>
        <taxon>Lecanorineae</taxon>
        <taxon>Stereocaulaceae</taxon>
        <taxon>Stereocaulon</taxon>
    </lineage>
</organism>
<dbReference type="InterPro" id="IPR021842">
    <property type="entry name" value="DUF3435"/>
</dbReference>
<dbReference type="PANTHER" id="PTHR37535">
    <property type="entry name" value="FLUG DOMAIN PROTEIN"/>
    <property type="match status" value="1"/>
</dbReference>
<dbReference type="Proteomes" id="UP001590950">
    <property type="component" value="Unassembled WGS sequence"/>
</dbReference>
<protein>
    <submittedName>
        <fullName evidence="2">Uncharacterized protein</fullName>
    </submittedName>
</protein>
<evidence type="ECO:0000313" key="2">
    <source>
        <dbReference type="EMBL" id="KAL2040033.1"/>
    </source>
</evidence>
<dbReference type="EMBL" id="JBEFKJ010000023">
    <property type="protein sequence ID" value="KAL2040033.1"/>
    <property type="molecule type" value="Genomic_DNA"/>
</dbReference>
<dbReference type="PANTHER" id="PTHR37535:SF3">
    <property type="entry name" value="FLUG DOMAIN-CONTAINING PROTEIN"/>
    <property type="match status" value="1"/>
</dbReference>
<feature type="region of interest" description="Disordered" evidence="1">
    <location>
        <begin position="1"/>
        <end position="56"/>
    </location>
</feature>
<comment type="caution">
    <text evidence="2">The sequence shown here is derived from an EMBL/GenBank/DDBJ whole genome shotgun (WGS) entry which is preliminary data.</text>
</comment>
<feature type="region of interest" description="Disordered" evidence="1">
    <location>
        <begin position="280"/>
        <end position="301"/>
    </location>
</feature>
<gene>
    <name evidence="2" type="ORF">N7G274_007436</name>
</gene>
<accession>A0ABR4A2Z7</accession>
<dbReference type="Pfam" id="PF11917">
    <property type="entry name" value="DUF3435"/>
    <property type="match status" value="1"/>
</dbReference>
<keyword evidence="3" id="KW-1185">Reference proteome</keyword>
<sequence length="342" mass="38476">MAVDSECQFDSDSNTACDSDSNNDSSTAWENGSDSDSCSAYNSDDEEDSNTDDECGAGLEETRTFLYRHFTITIVPHSTSGKPNMVFMKATLLHTKGEDNNPRIKTLVIDGEDDDPKFSLLDHFISFAMYDDTFEAESAKDVQNMFWVKMPTGKPSLTMKWKRRVLDLPVFREPLRGAGECGTSRTEPLRASRWICYLKRLGQTAGFQHSFTQYGLRRGLLNVANHQAPTSVRDQIFDHKPGTVTWYLDQEVRFDTKASYLGRPSNDVVQKMARLASLTADRSAPTELSPEQKAELSRHPQVIRLSQKNRALTIQIHAAGYRPISTAKGMPLFEKKKRIEAA</sequence>
<reference evidence="2 3" key="1">
    <citation type="submission" date="2024-09" db="EMBL/GenBank/DDBJ databases">
        <title>Rethinking Asexuality: The Enigmatic Case of Functional Sexual Genes in Lepraria (Stereocaulaceae).</title>
        <authorList>
            <person name="Doellman M."/>
            <person name="Sun Y."/>
            <person name="Barcenas-Pena A."/>
            <person name="Lumbsch H.T."/>
            <person name="Grewe F."/>
        </authorList>
    </citation>
    <scope>NUCLEOTIDE SEQUENCE [LARGE SCALE GENOMIC DNA]</scope>
    <source>
        <strain evidence="2 3">Mercado 3170</strain>
    </source>
</reference>
<feature type="compositionally biased region" description="Acidic residues" evidence="1">
    <location>
        <begin position="43"/>
        <end position="55"/>
    </location>
</feature>
<evidence type="ECO:0000313" key="3">
    <source>
        <dbReference type="Proteomes" id="UP001590950"/>
    </source>
</evidence>